<evidence type="ECO:0000313" key="3">
    <source>
        <dbReference type="EMBL" id="XCM34597.1"/>
    </source>
</evidence>
<gene>
    <name evidence="3" type="ORF">ABWT76_003206</name>
</gene>
<name>A0AAU8J791_9CYAN</name>
<dbReference type="SUPFAM" id="SSF50814">
    <property type="entry name" value="Lipocalins"/>
    <property type="match status" value="2"/>
</dbReference>
<dbReference type="InterPro" id="IPR022017">
    <property type="entry name" value="BFA1-like_DUF3598"/>
</dbReference>
<dbReference type="InterPro" id="IPR012674">
    <property type="entry name" value="Calycin"/>
</dbReference>
<dbReference type="Pfam" id="PF12204">
    <property type="entry name" value="DUF3598_N"/>
    <property type="match status" value="1"/>
</dbReference>
<evidence type="ECO:0000259" key="2">
    <source>
        <dbReference type="Pfam" id="PF21053"/>
    </source>
</evidence>
<dbReference type="Gene3D" id="2.40.128.20">
    <property type="match status" value="2"/>
</dbReference>
<dbReference type="EMBL" id="CP159837">
    <property type="protein sequence ID" value="XCM34597.1"/>
    <property type="molecule type" value="Genomic_DNA"/>
</dbReference>
<evidence type="ECO:0000259" key="1">
    <source>
        <dbReference type="Pfam" id="PF12204"/>
    </source>
</evidence>
<sequence>MSKYELASQWDNFLLNLGVWQGSFTRISPQGEIQSDTPTVVRLEGLDNNRTVKQVVERFPQNTDEIPPPLVLQYSSLNRSILFFNNGAFSTGSMQFGPFSEFGAEFGFIVGDRRLRLVELFDQNANFASMTLIREYRENTNTPERPPLTLDQLLGDWEGEAVTIYPDWRSPDVSSTRLSLRRQGDNLSTSLSIEMSAENFSFTSTAEIQGSRLLFNQGSMPMQILLLPDGASCNTPLSIPMRQPFFLEAGWLLDDRRRQRLIRRYDDRGGWDSLTLVTEEKVA</sequence>
<dbReference type="PANTHER" id="PTHR33404:SF1">
    <property type="entry name" value="SLL0497 PROTEIN"/>
    <property type="match status" value="1"/>
</dbReference>
<dbReference type="AlphaFoldDB" id="A0AAU8J791"/>
<dbReference type="RefSeq" id="WP_354634641.1">
    <property type="nucleotide sequence ID" value="NZ_CP159837.1"/>
</dbReference>
<dbReference type="GO" id="GO:0000918">
    <property type="term" value="P:division septum site selection"/>
    <property type="evidence" value="ECO:0007669"/>
    <property type="project" value="TreeGrafter"/>
</dbReference>
<accession>A0AAU8J791</accession>
<feature type="domain" description="DUF3598" evidence="1">
    <location>
        <begin position="8"/>
        <end position="140"/>
    </location>
</feature>
<dbReference type="Pfam" id="PF21053">
    <property type="entry name" value="BFA1_C"/>
    <property type="match status" value="1"/>
</dbReference>
<protein>
    <submittedName>
        <fullName evidence="3">DUF3598 family protein</fullName>
    </submittedName>
</protein>
<organism evidence="3">
    <name type="scientific">Planktothricoides raciborskii GIHE-MW2</name>
    <dbReference type="NCBI Taxonomy" id="2792601"/>
    <lineage>
        <taxon>Bacteria</taxon>
        <taxon>Bacillati</taxon>
        <taxon>Cyanobacteriota</taxon>
        <taxon>Cyanophyceae</taxon>
        <taxon>Oscillatoriophycideae</taxon>
        <taxon>Oscillatoriales</taxon>
        <taxon>Oscillatoriaceae</taxon>
        <taxon>Planktothricoides</taxon>
    </lineage>
</organism>
<dbReference type="GO" id="GO:0005886">
    <property type="term" value="C:plasma membrane"/>
    <property type="evidence" value="ECO:0007669"/>
    <property type="project" value="TreeGrafter"/>
</dbReference>
<feature type="domain" description="Biogenesis factor required for ATP synthase 1-like C-terminal" evidence="2">
    <location>
        <begin position="144"/>
        <end position="282"/>
    </location>
</feature>
<dbReference type="InterPro" id="IPR048378">
    <property type="entry name" value="BFA1-like_C"/>
</dbReference>
<reference evidence="3" key="1">
    <citation type="submission" date="2024-07" db="EMBL/GenBank/DDBJ databases">
        <authorList>
            <person name="Kim Y.J."/>
            <person name="Jeong J.Y."/>
        </authorList>
    </citation>
    <scope>NUCLEOTIDE SEQUENCE</scope>
    <source>
        <strain evidence="3">GIHE-MW2</strain>
    </source>
</reference>
<dbReference type="PANTHER" id="PTHR33404">
    <property type="entry name" value="CELL DIVISION TOPOLOGICAL SPECIFICITY FACTOR HOMOLOG, CHLOROPLASTIC"/>
    <property type="match status" value="1"/>
</dbReference>
<proteinExistence type="predicted"/>